<evidence type="ECO:0000313" key="8">
    <source>
        <dbReference type="EMBL" id="ELR18136.1"/>
    </source>
</evidence>
<dbReference type="CDD" id="cd07993">
    <property type="entry name" value="LPLAT_DHAPAT-like"/>
    <property type="match status" value="1"/>
</dbReference>
<dbReference type="VEuPathDB" id="AmoebaDB:ACA1_368680"/>
<evidence type="ECO:0000256" key="5">
    <source>
        <dbReference type="ARBA" id="ARBA00023315"/>
    </source>
</evidence>
<dbReference type="EMBL" id="KB007960">
    <property type="protein sequence ID" value="ELR18136.1"/>
    <property type="molecule type" value="Genomic_DNA"/>
</dbReference>
<dbReference type="STRING" id="1257118.L8H1A8"/>
<accession>L8H1A8</accession>
<reference evidence="8 9" key="1">
    <citation type="journal article" date="2013" name="Genome Biol.">
        <title>Genome of Acanthamoeba castellanii highlights extensive lateral gene transfer and early evolution of tyrosine kinase signaling.</title>
        <authorList>
            <person name="Clarke M."/>
            <person name="Lohan A.J."/>
            <person name="Liu B."/>
            <person name="Lagkouvardos I."/>
            <person name="Roy S."/>
            <person name="Zafar N."/>
            <person name="Bertelli C."/>
            <person name="Schilde C."/>
            <person name="Kianianmomeni A."/>
            <person name="Burglin T.R."/>
            <person name="Frech C."/>
            <person name="Turcotte B."/>
            <person name="Kopec K.O."/>
            <person name="Synnott J.M."/>
            <person name="Choo C."/>
            <person name="Paponov I."/>
            <person name="Finkler A."/>
            <person name="Soon Heng Tan C."/>
            <person name="Hutchins A.P."/>
            <person name="Weinmeier T."/>
            <person name="Rattei T."/>
            <person name="Chu J.S."/>
            <person name="Gimenez G."/>
            <person name="Irimia M."/>
            <person name="Rigden D.J."/>
            <person name="Fitzpatrick D.A."/>
            <person name="Lorenzo-Morales J."/>
            <person name="Bateman A."/>
            <person name="Chiu C.H."/>
            <person name="Tang P."/>
            <person name="Hegemann P."/>
            <person name="Fromm H."/>
            <person name="Raoult D."/>
            <person name="Greub G."/>
            <person name="Miranda-Saavedra D."/>
            <person name="Chen N."/>
            <person name="Nash P."/>
            <person name="Ginger M.L."/>
            <person name="Horn M."/>
            <person name="Schaap P."/>
            <person name="Caler L."/>
            <person name="Loftus B."/>
        </authorList>
    </citation>
    <scope>NUCLEOTIDE SEQUENCE [LARGE SCALE GENOMIC DNA]</scope>
    <source>
        <strain evidence="8 9">Neff</strain>
    </source>
</reference>
<evidence type="ECO:0000259" key="7">
    <source>
        <dbReference type="SMART" id="SM00563"/>
    </source>
</evidence>
<dbReference type="Pfam" id="PF19277">
    <property type="entry name" value="GPAT_C"/>
    <property type="match status" value="1"/>
</dbReference>
<protein>
    <submittedName>
        <fullName evidence="8">Acyltransferase domain containing protein</fullName>
    </submittedName>
</protein>
<dbReference type="OMA" id="ENMICKM"/>
<dbReference type="KEGG" id="acan:ACA1_368680"/>
<evidence type="ECO:0000256" key="2">
    <source>
        <dbReference type="ARBA" id="ARBA00007937"/>
    </source>
</evidence>
<dbReference type="GO" id="GO:0019432">
    <property type="term" value="P:triglyceride biosynthetic process"/>
    <property type="evidence" value="ECO:0007669"/>
    <property type="project" value="TreeGrafter"/>
</dbReference>
<dbReference type="GO" id="GO:0006072">
    <property type="term" value="P:glycerol-3-phosphate metabolic process"/>
    <property type="evidence" value="ECO:0007669"/>
    <property type="project" value="TreeGrafter"/>
</dbReference>
<gene>
    <name evidence="8" type="ORF">ACA1_368680</name>
</gene>
<dbReference type="InterPro" id="IPR041728">
    <property type="entry name" value="GPAT/DHAPAT_LPLAT"/>
</dbReference>
<dbReference type="InterPro" id="IPR045520">
    <property type="entry name" value="GPAT/DHAPAT_C"/>
</dbReference>
<dbReference type="PANTHER" id="PTHR12563:SF17">
    <property type="entry name" value="DIHYDROXYACETONE PHOSPHATE ACYLTRANSFERASE"/>
    <property type="match status" value="1"/>
</dbReference>
<keyword evidence="4" id="KW-0472">Membrane</keyword>
<organism evidence="8 9">
    <name type="scientific">Acanthamoeba castellanii (strain ATCC 30010 / Neff)</name>
    <dbReference type="NCBI Taxonomy" id="1257118"/>
    <lineage>
        <taxon>Eukaryota</taxon>
        <taxon>Amoebozoa</taxon>
        <taxon>Discosea</taxon>
        <taxon>Longamoebia</taxon>
        <taxon>Centramoebida</taxon>
        <taxon>Acanthamoebidae</taxon>
        <taxon>Acanthamoeba</taxon>
    </lineage>
</organism>
<feature type="region of interest" description="Disordered" evidence="6">
    <location>
        <begin position="1"/>
        <end position="41"/>
    </location>
</feature>
<evidence type="ECO:0000256" key="1">
    <source>
        <dbReference type="ARBA" id="ARBA00004184"/>
    </source>
</evidence>
<dbReference type="SUPFAM" id="SSF69593">
    <property type="entry name" value="Glycerol-3-phosphate (1)-acyltransferase"/>
    <property type="match status" value="1"/>
</dbReference>
<sequence length="773" mass="88366">MADVTEASGGPHGHGEAEEQVQISNEEESTEAQNIEGEKGTAAVPVQEEEMLGQQRLNAAEYSHENLFRQRRIRSENFVVRRLVGNFFDLWKAYAGYQHLPGAHEPFPRTENIIKNAILKDERVIRATQKYAIEKKMSEEAAKRHVAEMIGNMIASFSSRITRSFEYVMTKILKRLFVSIHVDDQGLRMVKELEEKGVPVVLIPTHKSHIDYIVMSIICFHYNLPLPYIAAGDNLNIPIVGYLFRRAGAFFIRREFAGDPLYSLLFRCYVEQILNESSVLEFFIEGGRSRSGKVLRPKMGMLSVITNTVLEGQVDDAMVVPVAISYDKVIEGEAYKKELLGGQKEPETVAGVIRAARLLKFKFGRVDVNIGDAISIKQFIANQYVRHQLRAETGPDDPAVRRLVSALAYRVLYECNKVTVARPTALVATALLTHTGRGLPITQLRNKVLQLRQMIVERGGFVASLKEDKISALRITENALNVLDNLVEKHKQGTHETVYQPKQRLELTFYKNSIIHWFVLEGIVSAALYASIKPHIRVAQPEDISKFKVNKRDLLNDVRFVSQLLKLEFIYKPSPDIEVNFEQTLNQMQERGILKQEQVARTALPEEEQEDEESPTMVSIQASEDAQEMFLFLCSLFWPFIDSYWLVINAFKSLLPSIIMEKNSFLERVRVFSMAQYYSGELSFIEALSTEGLSNALEFFHEQRVIRLDRVSHSKVVTIKLRHQYHQGQGEKLEELIYNIGRFRRATFRGLAFTFKTKKEKKRINFPKSSAKL</sequence>
<name>L8H1A8_ACACF</name>
<dbReference type="RefSeq" id="XP_004340156.1">
    <property type="nucleotide sequence ID" value="XM_004340108.1"/>
</dbReference>
<evidence type="ECO:0000256" key="4">
    <source>
        <dbReference type="ARBA" id="ARBA00023136"/>
    </source>
</evidence>
<evidence type="ECO:0000256" key="3">
    <source>
        <dbReference type="ARBA" id="ARBA00022679"/>
    </source>
</evidence>
<dbReference type="Proteomes" id="UP000011083">
    <property type="component" value="Unassembled WGS sequence"/>
</dbReference>
<dbReference type="GO" id="GO:0006631">
    <property type="term" value="P:fatty acid metabolic process"/>
    <property type="evidence" value="ECO:0007669"/>
    <property type="project" value="TreeGrafter"/>
</dbReference>
<dbReference type="GO" id="GO:0008654">
    <property type="term" value="P:phospholipid biosynthetic process"/>
    <property type="evidence" value="ECO:0007669"/>
    <property type="project" value="TreeGrafter"/>
</dbReference>
<dbReference type="OrthoDB" id="10255570at2759"/>
<feature type="domain" description="Phospholipid/glycerol acyltransferase" evidence="7">
    <location>
        <begin position="200"/>
        <end position="327"/>
    </location>
</feature>
<dbReference type="SMART" id="SM00563">
    <property type="entry name" value="PlsC"/>
    <property type="match status" value="1"/>
</dbReference>
<keyword evidence="9" id="KW-1185">Reference proteome</keyword>
<dbReference type="GO" id="GO:0031966">
    <property type="term" value="C:mitochondrial membrane"/>
    <property type="evidence" value="ECO:0007669"/>
    <property type="project" value="TreeGrafter"/>
</dbReference>
<evidence type="ECO:0000256" key="6">
    <source>
        <dbReference type="SAM" id="MobiDB-lite"/>
    </source>
</evidence>
<keyword evidence="5 8" id="KW-0012">Acyltransferase</keyword>
<comment type="similarity">
    <text evidence="2">Belongs to the GPAT/DAPAT family.</text>
</comment>
<dbReference type="InterPro" id="IPR022284">
    <property type="entry name" value="GPAT/DHAPAT"/>
</dbReference>
<dbReference type="AlphaFoldDB" id="L8H1A8"/>
<dbReference type="Pfam" id="PF01553">
    <property type="entry name" value="Acyltransferase"/>
    <property type="match status" value="1"/>
</dbReference>
<dbReference type="GO" id="GO:0012505">
    <property type="term" value="C:endomembrane system"/>
    <property type="evidence" value="ECO:0007669"/>
    <property type="project" value="UniProtKB-SubCell"/>
</dbReference>
<dbReference type="GeneID" id="14918928"/>
<proteinExistence type="inferred from homology"/>
<comment type="subcellular location">
    <subcellularLocation>
        <location evidence="1">Endomembrane system</location>
        <topology evidence="1">Peripheral membrane protein</topology>
    </subcellularLocation>
</comment>
<dbReference type="GO" id="GO:0004366">
    <property type="term" value="F:glycerol-3-phosphate O-acyltransferase activity"/>
    <property type="evidence" value="ECO:0007669"/>
    <property type="project" value="TreeGrafter"/>
</dbReference>
<dbReference type="PANTHER" id="PTHR12563">
    <property type="entry name" value="GLYCEROL-3-PHOSPHATE ACYLTRANSFERASE"/>
    <property type="match status" value="1"/>
</dbReference>
<dbReference type="InterPro" id="IPR002123">
    <property type="entry name" value="Plipid/glycerol_acylTrfase"/>
</dbReference>
<evidence type="ECO:0000313" key="9">
    <source>
        <dbReference type="Proteomes" id="UP000011083"/>
    </source>
</evidence>
<keyword evidence="3 8" id="KW-0808">Transferase</keyword>